<dbReference type="InterPro" id="IPR007782">
    <property type="entry name" value="VKG_COase"/>
</dbReference>
<dbReference type="SMART" id="SM00752">
    <property type="entry name" value="HTTM"/>
    <property type="match status" value="1"/>
</dbReference>
<dbReference type="RefSeq" id="WP_109719331.1">
    <property type="nucleotide sequence ID" value="NZ_QEQK01000004.1"/>
</dbReference>
<evidence type="ECO:0000259" key="9">
    <source>
        <dbReference type="SMART" id="SM00752"/>
    </source>
</evidence>
<dbReference type="OrthoDB" id="341137at2"/>
<dbReference type="GO" id="GO:0008488">
    <property type="term" value="F:gamma-glutamyl carboxylase activity"/>
    <property type="evidence" value="ECO:0007669"/>
    <property type="project" value="InterPro"/>
</dbReference>
<feature type="transmembrane region" description="Helical" evidence="8">
    <location>
        <begin position="220"/>
        <end position="242"/>
    </location>
</feature>
<feature type="transmembrane region" description="Helical" evidence="8">
    <location>
        <begin position="31"/>
        <end position="54"/>
    </location>
</feature>
<comment type="caution">
    <text evidence="10">The sequence shown here is derived from an EMBL/GenBank/DDBJ whole genome shotgun (WGS) entry which is preliminary data.</text>
</comment>
<feature type="transmembrane region" description="Helical" evidence="8">
    <location>
        <begin position="249"/>
        <end position="282"/>
    </location>
</feature>
<evidence type="ECO:0000256" key="2">
    <source>
        <dbReference type="ARBA" id="ARBA00022692"/>
    </source>
</evidence>
<dbReference type="InterPro" id="IPR011020">
    <property type="entry name" value="HTTM-like"/>
</dbReference>
<evidence type="ECO:0000256" key="1">
    <source>
        <dbReference type="ARBA" id="ARBA00004127"/>
    </source>
</evidence>
<keyword evidence="6" id="KW-0456">Lyase</keyword>
<sequence>MTSHPAKASPPPDASSAWRRLLVAANKPRDIAALAAFRVLFGLLLCVGTLRFMALGWVDRLYVEPSFHFKYWGFAWVAVPERWLLYSLFGGIAVAALCMALGLFYRLAAIAFVLLFSYAELMDVTTYLNHHYLVILLAFILCWLSPHRAWSLDAWRRPSLRAETLPAWQTWWLRFQVGLLYFYAGWAKFESDWLLHAQPLNIWLPPLEGLPLIGWLLDEVWVHFAFSWFAFVFDVTIIGFMLWRRARPWAFALIVLFHVLTHLFFSIGLFPFIMVLSVLVFFDADWPRRLVAKLRAGQGTTPLRAESADQRVSPLRPAMAVCLLGFCLVQFLLPLRHWAYPGTVLWHEQGMRFSWRVMLREKSGSLAYRVVDRSGRTQVVSPYDYLTEMQYREMAGQPDLILQLAHRIRDDFNQRGVGPVQVYADSWVSLNARPARRLIDPDADLAQVNDGLGVADWITAPPSSAPKTHPQLRLSTTGRPGVDDDG</sequence>
<dbReference type="Pfam" id="PF22777">
    <property type="entry name" value="VKGC_lumenal_dom"/>
    <property type="match status" value="1"/>
</dbReference>
<evidence type="ECO:0000256" key="4">
    <source>
        <dbReference type="ARBA" id="ARBA00023136"/>
    </source>
</evidence>
<dbReference type="InterPro" id="IPR053935">
    <property type="entry name" value="VKGC_lumenal_dom"/>
</dbReference>
<dbReference type="InterPro" id="IPR053934">
    <property type="entry name" value="HTTM_dom"/>
</dbReference>
<evidence type="ECO:0000256" key="6">
    <source>
        <dbReference type="ARBA" id="ARBA00023239"/>
    </source>
</evidence>
<dbReference type="GO" id="GO:0012505">
    <property type="term" value="C:endomembrane system"/>
    <property type="evidence" value="ECO:0007669"/>
    <property type="project" value="UniProtKB-SubCell"/>
</dbReference>
<dbReference type="AlphaFoldDB" id="A0A363UMX3"/>
<proteinExistence type="predicted"/>
<dbReference type="PANTHER" id="PTHR12639">
    <property type="entry name" value="VITAMIN K-DEPENDENT GAMMA-CARBOXYLASE"/>
    <property type="match status" value="1"/>
</dbReference>
<accession>A0A363UMX3</accession>
<dbReference type="Proteomes" id="UP000251800">
    <property type="component" value="Unassembled WGS sequence"/>
</dbReference>
<keyword evidence="11" id="KW-1185">Reference proteome</keyword>
<keyword evidence="4 8" id="KW-0472">Membrane</keyword>
<keyword evidence="3 8" id="KW-1133">Transmembrane helix</keyword>
<evidence type="ECO:0000313" key="10">
    <source>
        <dbReference type="EMBL" id="PWN56734.1"/>
    </source>
</evidence>
<feature type="transmembrane region" description="Helical" evidence="8">
    <location>
        <begin position="103"/>
        <end position="119"/>
    </location>
</feature>
<evidence type="ECO:0000256" key="7">
    <source>
        <dbReference type="SAM" id="MobiDB-lite"/>
    </source>
</evidence>
<dbReference type="Pfam" id="PF05090">
    <property type="entry name" value="HTTM"/>
    <property type="match status" value="1"/>
</dbReference>
<evidence type="ECO:0000313" key="11">
    <source>
        <dbReference type="Proteomes" id="UP000251800"/>
    </source>
</evidence>
<name>A0A363UMX3_9GAMM</name>
<dbReference type="PANTHER" id="PTHR12639:SF7">
    <property type="entry name" value="HTTM DOMAIN-CONTAINING PROTEIN"/>
    <property type="match status" value="1"/>
</dbReference>
<gene>
    <name evidence="10" type="ORF">DEH80_04690</name>
</gene>
<protein>
    <submittedName>
        <fullName evidence="10">Gamma carboxylase</fullName>
    </submittedName>
</protein>
<feature type="region of interest" description="Disordered" evidence="7">
    <location>
        <begin position="459"/>
        <end position="486"/>
    </location>
</feature>
<comment type="subcellular location">
    <subcellularLocation>
        <location evidence="1">Endomembrane system</location>
        <topology evidence="1">Multi-pass membrane protein</topology>
    </subcellularLocation>
</comment>
<evidence type="ECO:0000256" key="3">
    <source>
        <dbReference type="ARBA" id="ARBA00022989"/>
    </source>
</evidence>
<dbReference type="EMBL" id="QEQK01000004">
    <property type="protein sequence ID" value="PWN56734.1"/>
    <property type="molecule type" value="Genomic_DNA"/>
</dbReference>
<feature type="domain" description="HTTM-like" evidence="9">
    <location>
        <begin position="26"/>
        <end position="286"/>
    </location>
</feature>
<feature type="transmembrane region" description="Helical" evidence="8">
    <location>
        <begin position="131"/>
        <end position="150"/>
    </location>
</feature>
<keyword evidence="5" id="KW-1015">Disulfide bond</keyword>
<evidence type="ECO:0000256" key="5">
    <source>
        <dbReference type="ARBA" id="ARBA00023157"/>
    </source>
</evidence>
<organism evidence="10 11">
    <name type="scientific">Abyssibacter profundi</name>
    <dbReference type="NCBI Taxonomy" id="2182787"/>
    <lineage>
        <taxon>Bacteria</taxon>
        <taxon>Pseudomonadati</taxon>
        <taxon>Pseudomonadota</taxon>
        <taxon>Gammaproteobacteria</taxon>
        <taxon>Chromatiales</taxon>
        <taxon>Oceanococcaceae</taxon>
        <taxon>Abyssibacter</taxon>
    </lineage>
</organism>
<reference evidence="10 11" key="1">
    <citation type="submission" date="2018-05" db="EMBL/GenBank/DDBJ databases">
        <title>Abyssibacter profundi OUC007T gen. nov., sp. nov, a marine bacterium isolated from seawater of the Mariana Trench.</title>
        <authorList>
            <person name="Zhou S."/>
        </authorList>
    </citation>
    <scope>NUCLEOTIDE SEQUENCE [LARGE SCALE GENOMIC DNA]</scope>
    <source>
        <strain evidence="10 11">OUC007</strain>
    </source>
</reference>
<dbReference type="GO" id="GO:0019842">
    <property type="term" value="F:vitamin binding"/>
    <property type="evidence" value="ECO:0007669"/>
    <property type="project" value="TreeGrafter"/>
</dbReference>
<keyword evidence="2 8" id="KW-0812">Transmembrane</keyword>
<evidence type="ECO:0000256" key="8">
    <source>
        <dbReference type="SAM" id="Phobius"/>
    </source>
</evidence>